<dbReference type="OrthoDB" id="9790710at2"/>
<dbReference type="PANTHER" id="PTHR12526">
    <property type="entry name" value="GLYCOSYLTRANSFERASE"/>
    <property type="match status" value="1"/>
</dbReference>
<dbReference type="RefSeq" id="WP_155039374.1">
    <property type="nucleotide sequence ID" value="NZ_JBHGCD010000003.1"/>
</dbReference>
<dbReference type="SUPFAM" id="SSF53756">
    <property type="entry name" value="UDP-Glycosyltransferase/glycogen phosphorylase"/>
    <property type="match status" value="1"/>
</dbReference>
<sequence>MADGTAPARLARGAILSVAQDPLLVVVVKGYPRLSETFIAQELLGLERAGLRLRIVSLRHPTDTSRHPVHDEIRAKVSYLPEYLYQEPMRVLRGLGACLPRRGFWRAGGLFLRDLLRDPTPNRVRRFGQALVMAAEMPQGPVWLHAHFAHTPASVTRYGAAILGQSFTVSAHAKDIWTSPDWELAEKMRDADWTVTCTATGRDHLAGLAPGAAVHLSYHGLDHARFPTPDLMRPPRDGRSPDDPVRLLTIGRAVPKKGFGVLLDALALLPKNLNWHLTHVGGGGELPRLRAQAARLDIAARIDWRGALDQRQVLDAYRRADLFVLASRITPDGDRDGLPNVIVEAASQRLCCIATTLSGIPEFLREGQTGLLVPPDDPQALAVALQRAITDPALRDRLGEGAMRLAREEFDFAASISDLTRLFRQSWRDQP</sequence>
<dbReference type="Pfam" id="PF00534">
    <property type="entry name" value="Glycos_transf_1"/>
    <property type="match status" value="1"/>
</dbReference>
<protein>
    <submittedName>
        <fullName evidence="2">Glycosyltransferase</fullName>
    </submittedName>
</protein>
<feature type="domain" description="Glycosyl transferase family 1" evidence="1">
    <location>
        <begin position="238"/>
        <end position="402"/>
    </location>
</feature>
<keyword evidence="2" id="KW-0808">Transferase</keyword>
<dbReference type="CDD" id="cd03801">
    <property type="entry name" value="GT4_PimA-like"/>
    <property type="match status" value="1"/>
</dbReference>
<evidence type="ECO:0000313" key="3">
    <source>
        <dbReference type="Proteomes" id="UP000449846"/>
    </source>
</evidence>
<reference evidence="2 3" key="1">
    <citation type="submission" date="2019-11" db="EMBL/GenBank/DDBJ databases">
        <authorList>
            <person name="Dong K."/>
        </authorList>
    </citation>
    <scope>NUCLEOTIDE SEQUENCE [LARGE SCALE GENOMIC DNA]</scope>
    <source>
        <strain evidence="2 3">NBRC 112902</strain>
    </source>
</reference>
<dbReference type="InterPro" id="IPR001296">
    <property type="entry name" value="Glyco_trans_1"/>
</dbReference>
<comment type="caution">
    <text evidence="2">The sequence shown here is derived from an EMBL/GenBank/DDBJ whole genome shotgun (WGS) entry which is preliminary data.</text>
</comment>
<keyword evidence="3" id="KW-1185">Reference proteome</keyword>
<evidence type="ECO:0000259" key="1">
    <source>
        <dbReference type="Pfam" id="PF00534"/>
    </source>
</evidence>
<dbReference type="PANTHER" id="PTHR12526:SF636">
    <property type="entry name" value="BLL3647 PROTEIN"/>
    <property type="match status" value="1"/>
</dbReference>
<accession>A0A844HMM8</accession>
<organism evidence="2 3">
    <name type="scientific">Paracoccus litorisediminis</name>
    <dbReference type="NCBI Taxonomy" id="2006130"/>
    <lineage>
        <taxon>Bacteria</taxon>
        <taxon>Pseudomonadati</taxon>
        <taxon>Pseudomonadota</taxon>
        <taxon>Alphaproteobacteria</taxon>
        <taxon>Rhodobacterales</taxon>
        <taxon>Paracoccaceae</taxon>
        <taxon>Paracoccus</taxon>
    </lineage>
</organism>
<evidence type="ECO:0000313" key="2">
    <source>
        <dbReference type="EMBL" id="MTH59435.1"/>
    </source>
</evidence>
<dbReference type="GO" id="GO:0016757">
    <property type="term" value="F:glycosyltransferase activity"/>
    <property type="evidence" value="ECO:0007669"/>
    <property type="project" value="InterPro"/>
</dbReference>
<dbReference type="Gene3D" id="3.40.50.2000">
    <property type="entry name" value="Glycogen Phosphorylase B"/>
    <property type="match status" value="2"/>
</dbReference>
<gene>
    <name evidence="2" type="ORF">GL300_09435</name>
</gene>
<dbReference type="Proteomes" id="UP000449846">
    <property type="component" value="Unassembled WGS sequence"/>
</dbReference>
<dbReference type="EMBL" id="WMIG01000003">
    <property type="protein sequence ID" value="MTH59435.1"/>
    <property type="molecule type" value="Genomic_DNA"/>
</dbReference>
<name>A0A844HMM8_9RHOB</name>
<proteinExistence type="predicted"/>
<dbReference type="AlphaFoldDB" id="A0A844HMM8"/>